<evidence type="ECO:0008006" key="4">
    <source>
        <dbReference type="Google" id="ProtNLM"/>
    </source>
</evidence>
<dbReference type="EMBL" id="JAHZUY010000005">
    <property type="protein sequence ID" value="MBW8268566.1"/>
    <property type="molecule type" value="Genomic_DNA"/>
</dbReference>
<feature type="transmembrane region" description="Helical" evidence="1">
    <location>
        <begin position="448"/>
        <end position="467"/>
    </location>
</feature>
<evidence type="ECO:0000256" key="1">
    <source>
        <dbReference type="SAM" id="Phobius"/>
    </source>
</evidence>
<evidence type="ECO:0000313" key="3">
    <source>
        <dbReference type="Proteomes" id="UP001519924"/>
    </source>
</evidence>
<feature type="transmembrane region" description="Helical" evidence="1">
    <location>
        <begin position="176"/>
        <end position="194"/>
    </location>
</feature>
<gene>
    <name evidence="2" type="ORF">K1J50_03605</name>
</gene>
<feature type="transmembrane region" description="Helical" evidence="1">
    <location>
        <begin position="395"/>
        <end position="413"/>
    </location>
</feature>
<dbReference type="Proteomes" id="UP001519924">
    <property type="component" value="Unassembled WGS sequence"/>
</dbReference>
<feature type="transmembrane region" description="Helical" evidence="1">
    <location>
        <begin position="214"/>
        <end position="237"/>
    </location>
</feature>
<comment type="caution">
    <text evidence="2">The sequence shown here is derived from an EMBL/GenBank/DDBJ whole genome shotgun (WGS) entry which is preliminary data.</text>
</comment>
<protein>
    <recommendedName>
        <fullName evidence="4">Glycosyltransferase RgtA/B/C/D-like domain-containing protein</fullName>
    </recommendedName>
</protein>
<keyword evidence="1" id="KW-0812">Transmembrane</keyword>
<reference evidence="2 3" key="1">
    <citation type="submission" date="2021-08" db="EMBL/GenBank/DDBJ databases">
        <title>Caldovatus sediminis gen. nov., sp. nov., a moderately thermophilic bacterium isolated from a hot spring.</title>
        <authorList>
            <person name="Hu C.-J."/>
            <person name="Li W.-J."/>
            <person name="Xian W.-D."/>
        </authorList>
    </citation>
    <scope>NUCLEOTIDE SEQUENCE [LARGE SCALE GENOMIC DNA]</scope>
    <source>
        <strain evidence="2 3">SYSU G05006</strain>
    </source>
</reference>
<feature type="transmembrane region" description="Helical" evidence="1">
    <location>
        <begin position="419"/>
        <end position="436"/>
    </location>
</feature>
<name>A0ABS7F189_9PROT</name>
<feature type="transmembrane region" description="Helical" evidence="1">
    <location>
        <begin position="116"/>
        <end position="141"/>
    </location>
</feature>
<accession>A0ABS7F189</accession>
<feature type="transmembrane region" description="Helical" evidence="1">
    <location>
        <begin position="367"/>
        <end position="388"/>
    </location>
</feature>
<keyword evidence="1" id="KW-1133">Transmembrane helix</keyword>
<evidence type="ECO:0000313" key="2">
    <source>
        <dbReference type="EMBL" id="MBW8268566.1"/>
    </source>
</evidence>
<sequence length="623" mass="64999">MQSAIPDEPSPPDREGVRGFRLLGLVLLLAGLALHWRLATGPTGVASDGRLRDTDAYVRTLRIEELRRTGDWYASEIPQLNAPYGLSLHWTRPLDVLILGPALAAERLAGADPRRAIFWSGALSAPALHLAAAFAAAWAAAALWPGSAAWVAALMVLSSPPLLFGYGRAGFTDHHMLILLAGLLGLGAALRAALAPRDRARAAIGAGLAFALGVWVSPEALLVAGPVLAAFGIAWLLAADGAPFARQGLRMAGAMLVGLAVAVISEHPPARWLAGEYDKVSVQHVLMATLAATAFGVAVRLGMLHRTWRLAAGLGLGGASLAILLALYPGALSASVSEADAVFVALLPAINEMMPLAPTREGGLHDLLFWAGGAVAALLVLPAVLALWARDERRWPAGAVLALPFVATCAAALMHRRFAVDLAATSSVAGAGLVWFAERCRGPVRRRIAGWLAIALAVGTPYLALALPRPPQGDAAGLHGSASAALARWLATEGPAGGAPIPDANGPIILTDDLSITPKLAYRTPYRYVGAPYHRGGAAVADTIAMFGAQDEAAARAVLDRRGIAYILVSLPTRPDSILGPLHPESLGARLRRPGAADAPAWLRPLALPPELEGTYRLFAVLR</sequence>
<keyword evidence="3" id="KW-1185">Reference proteome</keyword>
<feature type="transmembrane region" description="Helical" evidence="1">
    <location>
        <begin position="249"/>
        <end position="265"/>
    </location>
</feature>
<proteinExistence type="predicted"/>
<organism evidence="2 3">
    <name type="scientific">Caldovatus aquaticus</name>
    <dbReference type="NCBI Taxonomy" id="2865671"/>
    <lineage>
        <taxon>Bacteria</taxon>
        <taxon>Pseudomonadati</taxon>
        <taxon>Pseudomonadota</taxon>
        <taxon>Alphaproteobacteria</taxon>
        <taxon>Acetobacterales</taxon>
        <taxon>Roseomonadaceae</taxon>
        <taxon>Caldovatus</taxon>
    </lineage>
</organism>
<feature type="transmembrane region" description="Helical" evidence="1">
    <location>
        <begin position="20"/>
        <end position="38"/>
    </location>
</feature>
<feature type="transmembrane region" description="Helical" evidence="1">
    <location>
        <begin position="310"/>
        <end position="328"/>
    </location>
</feature>
<dbReference type="RefSeq" id="WP_220116074.1">
    <property type="nucleotide sequence ID" value="NZ_JAHZUY010000005.1"/>
</dbReference>
<keyword evidence="1" id="KW-0472">Membrane</keyword>
<feature type="transmembrane region" description="Helical" evidence="1">
    <location>
        <begin position="285"/>
        <end position="303"/>
    </location>
</feature>
<feature type="transmembrane region" description="Helical" evidence="1">
    <location>
        <begin position="147"/>
        <end position="164"/>
    </location>
</feature>